<keyword evidence="3" id="KW-0540">Nuclease</keyword>
<dbReference type="AlphaFoldDB" id="A0A1P8UPC4"/>
<dbReference type="InterPro" id="IPR003615">
    <property type="entry name" value="HNH_nuc"/>
</dbReference>
<keyword evidence="3" id="KW-0378">Hydrolase</keyword>
<evidence type="ECO:0000313" key="3">
    <source>
        <dbReference type="EMBL" id="APZ51254.1"/>
    </source>
</evidence>
<feature type="region of interest" description="Disordered" evidence="1">
    <location>
        <begin position="62"/>
        <end position="86"/>
    </location>
</feature>
<evidence type="ECO:0000313" key="4">
    <source>
        <dbReference type="Proteomes" id="UP000187059"/>
    </source>
</evidence>
<accession>A0A1P8UPC4</accession>
<dbReference type="OrthoDB" id="6638408at2"/>
<name>A0A1P8UPC4_9RHOB</name>
<dbReference type="STRING" id="1250539.Ga0080574_TMP920"/>
<dbReference type="Proteomes" id="UP000187059">
    <property type="component" value="Chromosome"/>
</dbReference>
<keyword evidence="4" id="KW-1185">Reference proteome</keyword>
<sequence length="213" mass="24777">MKGRPIEYSDAELFWIHDNHTRPRREAHAEFVDLWERPDVSLTNFNSLCKRKGWMTGRTGCFEKGQEPPNKGRKGHCAPGSEKGWFKKGERRGRAVKLYKPIGTERISKDGYIERKIHDDMPLQSRWRAVHLIRWEEAHGALPEGHCLKCLDGDKSNTAPENWEAIPRALLPRLSGGRWYRGYDELEPEVRQMALATAKLDHAARKQKRRRKS</sequence>
<organism evidence="3 4">
    <name type="scientific">Salipiger abyssi</name>
    <dbReference type="NCBI Taxonomy" id="1250539"/>
    <lineage>
        <taxon>Bacteria</taxon>
        <taxon>Pseudomonadati</taxon>
        <taxon>Pseudomonadota</taxon>
        <taxon>Alphaproteobacteria</taxon>
        <taxon>Rhodobacterales</taxon>
        <taxon>Roseobacteraceae</taxon>
        <taxon>Salipiger</taxon>
    </lineage>
</organism>
<dbReference type="EMBL" id="CP015093">
    <property type="protein sequence ID" value="APZ51254.1"/>
    <property type="molecule type" value="Genomic_DNA"/>
</dbReference>
<dbReference type="GO" id="GO:0004519">
    <property type="term" value="F:endonuclease activity"/>
    <property type="evidence" value="ECO:0007669"/>
    <property type="project" value="UniProtKB-KW"/>
</dbReference>
<dbReference type="KEGG" id="paby:Ga0080574_TMP920"/>
<keyword evidence="3" id="KW-0255">Endonuclease</keyword>
<protein>
    <submittedName>
        <fullName evidence="3">HNH endonuclease</fullName>
    </submittedName>
</protein>
<feature type="domain" description="HNH nuclease" evidence="2">
    <location>
        <begin position="128"/>
        <end position="168"/>
    </location>
</feature>
<reference evidence="3 4" key="1">
    <citation type="submission" date="2016-04" db="EMBL/GenBank/DDBJ databases">
        <title>Deep-sea bacteria in the southern Pacific.</title>
        <authorList>
            <person name="Tang K."/>
        </authorList>
    </citation>
    <scope>NUCLEOTIDE SEQUENCE [LARGE SCALE GENOMIC DNA]</scope>
    <source>
        <strain evidence="3 4">JLT2014</strain>
    </source>
</reference>
<proteinExistence type="predicted"/>
<evidence type="ECO:0000256" key="1">
    <source>
        <dbReference type="SAM" id="MobiDB-lite"/>
    </source>
</evidence>
<evidence type="ECO:0000259" key="2">
    <source>
        <dbReference type="Pfam" id="PF13392"/>
    </source>
</evidence>
<gene>
    <name evidence="3" type="ORF">Ga0080574_TMP920</name>
</gene>
<dbReference type="Pfam" id="PF13392">
    <property type="entry name" value="HNH_3"/>
    <property type="match status" value="1"/>
</dbReference>
<dbReference type="RefSeq" id="WP_076695622.1">
    <property type="nucleotide sequence ID" value="NZ_CP015093.1"/>
</dbReference>